<evidence type="ECO:0000259" key="7">
    <source>
        <dbReference type="Pfam" id="PF04932"/>
    </source>
</evidence>
<accession>A0A1H7R8L8</accession>
<proteinExistence type="predicted"/>
<dbReference type="InterPro" id="IPR051533">
    <property type="entry name" value="WaaL-like"/>
</dbReference>
<dbReference type="RefSeq" id="WP_091100655.1">
    <property type="nucleotide sequence ID" value="NZ_FOBF01000005.1"/>
</dbReference>
<feature type="transmembrane region" description="Helical" evidence="6">
    <location>
        <begin position="94"/>
        <end position="113"/>
    </location>
</feature>
<feature type="transmembrane region" description="Helical" evidence="6">
    <location>
        <begin position="243"/>
        <end position="259"/>
    </location>
</feature>
<dbReference type="GO" id="GO:0016874">
    <property type="term" value="F:ligase activity"/>
    <property type="evidence" value="ECO:0007669"/>
    <property type="project" value="UniProtKB-KW"/>
</dbReference>
<organism evidence="8 9">
    <name type="scientific">Nonomuraea pusilla</name>
    <dbReference type="NCBI Taxonomy" id="46177"/>
    <lineage>
        <taxon>Bacteria</taxon>
        <taxon>Bacillati</taxon>
        <taxon>Actinomycetota</taxon>
        <taxon>Actinomycetes</taxon>
        <taxon>Streptosporangiales</taxon>
        <taxon>Streptosporangiaceae</taxon>
        <taxon>Nonomuraea</taxon>
    </lineage>
</organism>
<feature type="transmembrane region" description="Helical" evidence="6">
    <location>
        <begin position="371"/>
        <end position="391"/>
    </location>
</feature>
<feature type="compositionally biased region" description="Basic and acidic residues" evidence="5">
    <location>
        <begin position="448"/>
        <end position="459"/>
    </location>
</feature>
<comment type="subcellular location">
    <subcellularLocation>
        <location evidence="1">Membrane</location>
        <topology evidence="1">Multi-pass membrane protein</topology>
    </subcellularLocation>
</comment>
<dbReference type="InterPro" id="IPR007016">
    <property type="entry name" value="O-antigen_ligase-rel_domated"/>
</dbReference>
<dbReference type="GO" id="GO:0016020">
    <property type="term" value="C:membrane"/>
    <property type="evidence" value="ECO:0007669"/>
    <property type="project" value="UniProtKB-SubCell"/>
</dbReference>
<feature type="domain" description="O-antigen ligase-related" evidence="7">
    <location>
        <begin position="250"/>
        <end position="378"/>
    </location>
</feature>
<feature type="transmembrane region" description="Helical" evidence="6">
    <location>
        <begin position="125"/>
        <end position="144"/>
    </location>
</feature>
<feature type="transmembrane region" description="Helical" evidence="6">
    <location>
        <begin position="156"/>
        <end position="177"/>
    </location>
</feature>
<feature type="transmembrane region" description="Helical" evidence="6">
    <location>
        <begin position="403"/>
        <end position="420"/>
    </location>
</feature>
<reference evidence="8 9" key="1">
    <citation type="submission" date="2016-10" db="EMBL/GenBank/DDBJ databases">
        <authorList>
            <person name="de Groot N.N."/>
        </authorList>
    </citation>
    <scope>NUCLEOTIDE SEQUENCE [LARGE SCALE GENOMIC DNA]</scope>
    <source>
        <strain evidence="8 9">DSM 43357</strain>
    </source>
</reference>
<dbReference type="OrthoDB" id="5243524at2"/>
<gene>
    <name evidence="8" type="ORF">SAMN05660976_02834</name>
</gene>
<feature type="transmembrane region" description="Helical" evidence="6">
    <location>
        <begin position="426"/>
        <end position="444"/>
    </location>
</feature>
<feature type="transmembrane region" description="Helical" evidence="6">
    <location>
        <begin position="36"/>
        <end position="56"/>
    </location>
</feature>
<evidence type="ECO:0000256" key="5">
    <source>
        <dbReference type="SAM" id="MobiDB-lite"/>
    </source>
</evidence>
<feature type="transmembrane region" description="Helical" evidence="6">
    <location>
        <begin position="293"/>
        <end position="315"/>
    </location>
</feature>
<dbReference type="PANTHER" id="PTHR37422:SF13">
    <property type="entry name" value="LIPOPOLYSACCHARIDE BIOSYNTHESIS PROTEIN PA4999-RELATED"/>
    <property type="match status" value="1"/>
</dbReference>
<evidence type="ECO:0000256" key="2">
    <source>
        <dbReference type="ARBA" id="ARBA00022692"/>
    </source>
</evidence>
<evidence type="ECO:0000256" key="3">
    <source>
        <dbReference type="ARBA" id="ARBA00022989"/>
    </source>
</evidence>
<feature type="compositionally biased region" description="Low complexity" evidence="5">
    <location>
        <begin position="473"/>
        <end position="483"/>
    </location>
</feature>
<dbReference type="Proteomes" id="UP000198953">
    <property type="component" value="Unassembled WGS sequence"/>
</dbReference>
<feature type="transmembrane region" description="Helical" evidence="6">
    <location>
        <begin position="265"/>
        <end position="281"/>
    </location>
</feature>
<sequence>MTVTPQAEPQSEPQAPPRAAFQAAPRRATRPHRADGATVAVVFVVILMIVPARLVFRGLSFAITPAEAVGLFAMVWWLCAHFTDTLGAAKGRTLVRTAVFVYAASLLATYAYATAGYLPRDELDLADHLAVTATSMIGVVLLVVDGVRGRDRLDLVLKSVAVMGAVLGVIGAVQFLVRFDPTAYMVLPGLRYTQQELFILERNGLSRVAATTGHPIEFAVVCAMILPIALHFAFRAREQGRPSLRWWVCAALIASGMVFSVSRSAFVGLAGAAAVLLVGWPRVRRLLAAGAMLLFLAAVKVAVPGVLGAIVNLFTTISTDSSLRWRTMDYATAATEIARHPWLGRGLGTWYAPKYLVFDNQYILTAVETGLIGLAAFVGLFAAGIWSALRARRLAAGPVDRDLGLTLAACLVVPLIGSATFDLRSYAVVTGLSFLLVGAAGALLREARPGEARPGEARHREARLRRRDGGAGPSTSPPTGHAR</sequence>
<keyword evidence="3 6" id="KW-1133">Transmembrane helix</keyword>
<name>A0A1H7R8L8_9ACTN</name>
<dbReference type="EMBL" id="FOBF01000005">
    <property type="protein sequence ID" value="SEL56305.1"/>
    <property type="molecule type" value="Genomic_DNA"/>
</dbReference>
<dbReference type="AlphaFoldDB" id="A0A1H7R8L8"/>
<feature type="transmembrane region" description="Helical" evidence="6">
    <location>
        <begin position="216"/>
        <end position="234"/>
    </location>
</feature>
<keyword evidence="9" id="KW-1185">Reference proteome</keyword>
<protein>
    <submittedName>
        <fullName evidence="8">O-antigen ligase</fullName>
    </submittedName>
</protein>
<evidence type="ECO:0000256" key="4">
    <source>
        <dbReference type="ARBA" id="ARBA00023136"/>
    </source>
</evidence>
<feature type="transmembrane region" description="Helical" evidence="6">
    <location>
        <begin position="62"/>
        <end position="82"/>
    </location>
</feature>
<evidence type="ECO:0000256" key="1">
    <source>
        <dbReference type="ARBA" id="ARBA00004141"/>
    </source>
</evidence>
<evidence type="ECO:0000313" key="8">
    <source>
        <dbReference type="EMBL" id="SEL56305.1"/>
    </source>
</evidence>
<evidence type="ECO:0000256" key="6">
    <source>
        <dbReference type="SAM" id="Phobius"/>
    </source>
</evidence>
<keyword evidence="2 6" id="KW-0812">Transmembrane</keyword>
<dbReference type="Pfam" id="PF04932">
    <property type="entry name" value="Wzy_C"/>
    <property type="match status" value="1"/>
</dbReference>
<evidence type="ECO:0000313" key="9">
    <source>
        <dbReference type="Proteomes" id="UP000198953"/>
    </source>
</evidence>
<keyword evidence="8" id="KW-0436">Ligase</keyword>
<dbReference type="STRING" id="46177.SAMN05660976_02834"/>
<dbReference type="PANTHER" id="PTHR37422">
    <property type="entry name" value="TEICHURONIC ACID BIOSYNTHESIS PROTEIN TUAE"/>
    <property type="match status" value="1"/>
</dbReference>
<feature type="region of interest" description="Disordered" evidence="5">
    <location>
        <begin position="448"/>
        <end position="483"/>
    </location>
</feature>
<keyword evidence="4 6" id="KW-0472">Membrane</keyword>